<sequence>MNLDQQILLDELASLSKKLVSVVDQLDKCLMEQLEEHEELARVLHGLIFERQKLIEQLVTLPLESSQDALEQQHQLTLDIARRISVVRKAYADTLITLRGNDRKLNVYRSLDFER</sequence>
<keyword evidence="2" id="KW-1185">Reference proteome</keyword>
<reference evidence="1 2" key="1">
    <citation type="submission" date="2018-06" db="EMBL/GenBank/DDBJ databases">
        <authorList>
            <consortium name="Pathogen Informatics"/>
            <person name="Doyle S."/>
        </authorList>
    </citation>
    <scope>NUCLEOTIDE SEQUENCE [LARGE SCALE GENOMIC DNA]</scope>
    <source>
        <strain evidence="1 2">NCTC10738</strain>
    </source>
</reference>
<evidence type="ECO:0008006" key="3">
    <source>
        <dbReference type="Google" id="ProtNLM"/>
    </source>
</evidence>
<protein>
    <recommendedName>
        <fullName evidence="3">Flagellar protein FliT</fullName>
    </recommendedName>
</protein>
<dbReference type="AlphaFoldDB" id="A0A379YI25"/>
<dbReference type="RefSeq" id="WP_025887425.1">
    <property type="nucleotide sequence ID" value="NZ_JADZHC010000039.1"/>
</dbReference>
<name>A0A379YI25_9GAMM</name>
<accession>A0A379YI25</accession>
<dbReference type="EMBL" id="UGYO01000001">
    <property type="protein sequence ID" value="SUI45419.1"/>
    <property type="molecule type" value="Genomic_DNA"/>
</dbReference>
<dbReference type="Proteomes" id="UP000254069">
    <property type="component" value="Unassembled WGS sequence"/>
</dbReference>
<evidence type="ECO:0000313" key="2">
    <source>
        <dbReference type="Proteomes" id="UP000254069"/>
    </source>
</evidence>
<proteinExistence type="predicted"/>
<evidence type="ECO:0000313" key="1">
    <source>
        <dbReference type="EMBL" id="SUI45419.1"/>
    </source>
</evidence>
<organism evidence="1 2">
    <name type="scientific">Shewanella algae</name>
    <dbReference type="NCBI Taxonomy" id="38313"/>
    <lineage>
        <taxon>Bacteria</taxon>
        <taxon>Pseudomonadati</taxon>
        <taxon>Pseudomonadota</taxon>
        <taxon>Gammaproteobacteria</taxon>
        <taxon>Alteromonadales</taxon>
        <taxon>Shewanellaceae</taxon>
        <taxon>Shewanella</taxon>
    </lineage>
</organism>
<gene>
    <name evidence="1" type="ORF">NCTC10738_00059</name>
</gene>